<dbReference type="PROSITE" id="PS50943">
    <property type="entry name" value="HTH_CROC1"/>
    <property type="match status" value="1"/>
</dbReference>
<protein>
    <recommendedName>
        <fullName evidence="2">HTH cro/C1-type domain-containing protein</fullName>
    </recommendedName>
</protein>
<dbReference type="CDD" id="cd00093">
    <property type="entry name" value="HTH_XRE"/>
    <property type="match status" value="1"/>
</dbReference>
<dbReference type="RefSeq" id="WP_344005398.1">
    <property type="nucleotide sequence ID" value="NZ_BAAAMY010000003.1"/>
</dbReference>
<evidence type="ECO:0000256" key="1">
    <source>
        <dbReference type="ARBA" id="ARBA00023125"/>
    </source>
</evidence>
<comment type="caution">
    <text evidence="3">The sequence shown here is derived from an EMBL/GenBank/DDBJ whole genome shotgun (WGS) entry which is preliminary data.</text>
</comment>
<evidence type="ECO:0000313" key="4">
    <source>
        <dbReference type="Proteomes" id="UP001501612"/>
    </source>
</evidence>
<proteinExistence type="predicted"/>
<organism evidence="3 4">
    <name type="scientific">Nocardioides lentus</name>
    <dbReference type="NCBI Taxonomy" id="338077"/>
    <lineage>
        <taxon>Bacteria</taxon>
        <taxon>Bacillati</taxon>
        <taxon>Actinomycetota</taxon>
        <taxon>Actinomycetes</taxon>
        <taxon>Propionibacteriales</taxon>
        <taxon>Nocardioidaceae</taxon>
        <taxon>Nocardioides</taxon>
    </lineage>
</organism>
<evidence type="ECO:0000313" key="3">
    <source>
        <dbReference type="EMBL" id="GAA1913204.1"/>
    </source>
</evidence>
<dbReference type="InterPro" id="IPR010982">
    <property type="entry name" value="Lambda_DNA-bd_dom_sf"/>
</dbReference>
<gene>
    <name evidence="3" type="ORF">GCM10009737_13290</name>
</gene>
<dbReference type="Pfam" id="PF01381">
    <property type="entry name" value="HTH_3"/>
    <property type="match status" value="1"/>
</dbReference>
<keyword evidence="1" id="KW-0238">DNA-binding</keyword>
<dbReference type="SUPFAM" id="SSF47413">
    <property type="entry name" value="lambda repressor-like DNA-binding domains"/>
    <property type="match status" value="1"/>
</dbReference>
<name>A0ABN2P5P6_9ACTN</name>
<accession>A0ABN2P5P6</accession>
<dbReference type="PANTHER" id="PTHR46797">
    <property type="entry name" value="HTH-TYPE TRANSCRIPTIONAL REGULATOR"/>
    <property type="match status" value="1"/>
</dbReference>
<dbReference type="Proteomes" id="UP001501612">
    <property type="component" value="Unassembled WGS sequence"/>
</dbReference>
<dbReference type="PANTHER" id="PTHR46797:SF1">
    <property type="entry name" value="METHYLPHOSPHONATE SYNTHASE"/>
    <property type="match status" value="1"/>
</dbReference>
<evidence type="ECO:0000259" key="2">
    <source>
        <dbReference type="PROSITE" id="PS50943"/>
    </source>
</evidence>
<dbReference type="InterPro" id="IPR001387">
    <property type="entry name" value="Cro/C1-type_HTH"/>
</dbReference>
<reference evidence="3 4" key="1">
    <citation type="journal article" date="2019" name="Int. J. Syst. Evol. Microbiol.">
        <title>The Global Catalogue of Microorganisms (GCM) 10K type strain sequencing project: providing services to taxonomists for standard genome sequencing and annotation.</title>
        <authorList>
            <consortium name="The Broad Institute Genomics Platform"/>
            <consortium name="The Broad Institute Genome Sequencing Center for Infectious Disease"/>
            <person name="Wu L."/>
            <person name="Ma J."/>
        </authorList>
    </citation>
    <scope>NUCLEOTIDE SEQUENCE [LARGE SCALE GENOMIC DNA]</scope>
    <source>
        <strain evidence="3 4">JCM 14046</strain>
    </source>
</reference>
<dbReference type="InterPro" id="IPR050807">
    <property type="entry name" value="TransReg_Diox_bact_type"/>
</dbReference>
<dbReference type="Gene3D" id="1.10.260.40">
    <property type="entry name" value="lambda repressor-like DNA-binding domains"/>
    <property type="match status" value="1"/>
</dbReference>
<dbReference type="EMBL" id="BAAAMY010000003">
    <property type="protein sequence ID" value="GAA1913204.1"/>
    <property type="molecule type" value="Genomic_DNA"/>
</dbReference>
<sequence>MGDVVHLRAPQVEPLWREVAGRALRRARQERGLRLREVAGRSGVSIQYLSEVERGLKEPSSEILAAVAGALDLTLLDLTVAVGRTLVAEAAPGRVGGPRAMTG</sequence>
<feature type="domain" description="HTH cro/C1-type" evidence="2">
    <location>
        <begin position="24"/>
        <end position="78"/>
    </location>
</feature>
<dbReference type="SMART" id="SM00530">
    <property type="entry name" value="HTH_XRE"/>
    <property type="match status" value="1"/>
</dbReference>
<keyword evidence="4" id="KW-1185">Reference proteome</keyword>